<evidence type="ECO:0000313" key="3">
    <source>
        <dbReference type="EMBL" id="GAA2075006.1"/>
    </source>
</evidence>
<protein>
    <recommendedName>
        <fullName evidence="2">4-oxalocrotonate tautomerase-like domain-containing protein</fullName>
    </recommendedName>
</protein>
<dbReference type="InterPro" id="IPR004370">
    <property type="entry name" value="4-OT-like_dom"/>
</dbReference>
<evidence type="ECO:0000259" key="2">
    <source>
        <dbReference type="Pfam" id="PF01361"/>
    </source>
</evidence>
<dbReference type="RefSeq" id="WP_344527920.1">
    <property type="nucleotide sequence ID" value="NZ_BAAAPE010000007.1"/>
</dbReference>
<organism evidence="3 4">
    <name type="scientific">Streptomyces albiaxialis</name>
    <dbReference type="NCBI Taxonomy" id="329523"/>
    <lineage>
        <taxon>Bacteria</taxon>
        <taxon>Bacillati</taxon>
        <taxon>Actinomycetota</taxon>
        <taxon>Actinomycetes</taxon>
        <taxon>Kitasatosporales</taxon>
        <taxon>Streptomycetaceae</taxon>
        <taxon>Streptomyces</taxon>
    </lineage>
</organism>
<sequence>MPHFDVRIREEALDGSVEPKLIRGLAEAVASVYGERFFELAAVEIFGVPDGRWGVGGSPSRDSAPVITLRLREAAFAPEHEGKPARLIAAITDAAVAVLGEEIRKRVTVILVPVPPGRSGVGGEVV</sequence>
<gene>
    <name evidence="3" type="ORF">GCM10009801_29370</name>
</gene>
<dbReference type="EMBL" id="BAAAPE010000007">
    <property type="protein sequence ID" value="GAA2075006.1"/>
    <property type="molecule type" value="Genomic_DNA"/>
</dbReference>
<evidence type="ECO:0000313" key="4">
    <source>
        <dbReference type="Proteomes" id="UP001500016"/>
    </source>
</evidence>
<evidence type="ECO:0000256" key="1">
    <source>
        <dbReference type="ARBA" id="ARBA00023235"/>
    </source>
</evidence>
<dbReference type="Proteomes" id="UP001500016">
    <property type="component" value="Unassembled WGS sequence"/>
</dbReference>
<dbReference type="Pfam" id="PF01361">
    <property type="entry name" value="Tautomerase"/>
    <property type="match status" value="1"/>
</dbReference>
<name>A0ABN2VW82_9ACTN</name>
<proteinExistence type="predicted"/>
<dbReference type="Gene3D" id="3.30.429.10">
    <property type="entry name" value="Macrophage Migration Inhibitory Factor"/>
    <property type="match status" value="2"/>
</dbReference>
<reference evidence="3 4" key="1">
    <citation type="journal article" date="2019" name="Int. J. Syst. Evol. Microbiol.">
        <title>The Global Catalogue of Microorganisms (GCM) 10K type strain sequencing project: providing services to taxonomists for standard genome sequencing and annotation.</title>
        <authorList>
            <consortium name="The Broad Institute Genomics Platform"/>
            <consortium name="The Broad Institute Genome Sequencing Center for Infectious Disease"/>
            <person name="Wu L."/>
            <person name="Ma J."/>
        </authorList>
    </citation>
    <scope>NUCLEOTIDE SEQUENCE [LARGE SCALE GENOMIC DNA]</scope>
    <source>
        <strain evidence="3 4">JCM 15478</strain>
    </source>
</reference>
<comment type="caution">
    <text evidence="3">The sequence shown here is derived from an EMBL/GenBank/DDBJ whole genome shotgun (WGS) entry which is preliminary data.</text>
</comment>
<accession>A0ABN2VW82</accession>
<keyword evidence="1" id="KW-0413">Isomerase</keyword>
<feature type="domain" description="4-oxalocrotonate tautomerase-like" evidence="2">
    <location>
        <begin position="82"/>
        <end position="126"/>
    </location>
</feature>
<keyword evidence="4" id="KW-1185">Reference proteome</keyword>
<dbReference type="InterPro" id="IPR014347">
    <property type="entry name" value="Tautomerase/MIF_sf"/>
</dbReference>